<name>A0A150NWZ7_STRMT</name>
<dbReference type="PATRIC" id="fig|28037.235.peg.412"/>
<accession>A0A150NWZ7</accession>
<dbReference type="EMBL" id="LROU01000023">
    <property type="protein sequence ID" value="KYF37981.1"/>
    <property type="molecule type" value="Genomic_DNA"/>
</dbReference>
<evidence type="ECO:0000313" key="2">
    <source>
        <dbReference type="Proteomes" id="UP000075442"/>
    </source>
</evidence>
<protein>
    <submittedName>
        <fullName evidence="1">Uncharacterized protein</fullName>
    </submittedName>
</protein>
<dbReference type="AlphaFoldDB" id="A0A150NWZ7"/>
<reference evidence="1 2" key="1">
    <citation type="submission" date="2016-01" db="EMBL/GenBank/DDBJ databases">
        <title>Highly variable Streptococcus oralis 1 are common among viridans streptococci isolated from primates.</title>
        <authorList>
            <person name="Denapaite D."/>
            <person name="Rieger M."/>
            <person name="Koendgen S."/>
            <person name="Brueckner R."/>
            <person name="Ochigava I."/>
            <person name="Kappeler P."/>
            <person name="Maetz-Rensing K."/>
            <person name="Leendertz F."/>
        </authorList>
    </citation>
    <scope>NUCLEOTIDE SEQUENCE [LARGE SCALE GENOMIC DNA]</scope>
    <source>
        <strain evidence="1 2">M3-1</strain>
    </source>
</reference>
<dbReference type="Proteomes" id="UP000075442">
    <property type="component" value="Unassembled WGS sequence"/>
</dbReference>
<gene>
    <name evidence="1" type="ORF">SMIM3I_02227</name>
</gene>
<evidence type="ECO:0000313" key="1">
    <source>
        <dbReference type="EMBL" id="KYF37981.1"/>
    </source>
</evidence>
<organism evidence="1 2">
    <name type="scientific">Streptococcus mitis</name>
    <dbReference type="NCBI Taxonomy" id="28037"/>
    <lineage>
        <taxon>Bacteria</taxon>
        <taxon>Bacillati</taxon>
        <taxon>Bacillota</taxon>
        <taxon>Bacilli</taxon>
        <taxon>Lactobacillales</taxon>
        <taxon>Streptococcaceae</taxon>
        <taxon>Streptococcus</taxon>
        <taxon>Streptococcus mitis group</taxon>
    </lineage>
</organism>
<comment type="caution">
    <text evidence="1">The sequence shown here is derived from an EMBL/GenBank/DDBJ whole genome shotgun (WGS) entry which is preliminary data.</text>
</comment>
<sequence>MKIRIKELKTFKHVLSDEQQVEAIIKSLPNSWKHMEVNMTHNESVKTF</sequence>
<proteinExistence type="predicted"/>